<dbReference type="Pfam" id="PF00119">
    <property type="entry name" value="ATP-synt_A"/>
    <property type="match status" value="1"/>
</dbReference>
<evidence type="ECO:0000256" key="10">
    <source>
        <dbReference type="ARBA" id="ARBA00023310"/>
    </source>
</evidence>
<dbReference type="RefSeq" id="YP_009660719.1">
    <property type="nucleotide sequence ID" value="NC_042902.1"/>
</dbReference>
<dbReference type="GO" id="GO:0046933">
    <property type="term" value="F:proton-transporting ATP synthase activity, rotational mechanism"/>
    <property type="evidence" value="ECO:0007669"/>
    <property type="project" value="TreeGrafter"/>
</dbReference>
<evidence type="ECO:0000256" key="4">
    <source>
        <dbReference type="ARBA" id="ARBA00022547"/>
    </source>
</evidence>
<keyword evidence="8" id="KW-0406">Ion transport</keyword>
<keyword evidence="3" id="KW-0813">Transport</keyword>
<dbReference type="PRINTS" id="PR00123">
    <property type="entry name" value="ATPASEA"/>
</dbReference>
<dbReference type="NCBIfam" id="TIGR01131">
    <property type="entry name" value="ATP_synt_6_or_A"/>
    <property type="match status" value="1"/>
</dbReference>
<reference evidence="13" key="1">
    <citation type="journal article" date="2019" name="Mitochondrial DNA Part B Resour">
        <title>The brown spider Loxosceles similis (Araneae: Sicariidae): complete mitochondrial genome sequence.</title>
        <authorList>
            <person name="Kalapothakis Y."/>
            <person name="Miranda K.G."/>
            <person name="Pereira A.H."/>
            <person name="Facchin S."/>
            <person name="Lucio N."/>
            <person name="Kalapothakis E."/>
        </authorList>
    </citation>
    <scope>NUCLEOTIDE SEQUENCE</scope>
</reference>
<evidence type="ECO:0000256" key="1">
    <source>
        <dbReference type="ARBA" id="ARBA00004141"/>
    </source>
</evidence>
<sequence length="214" mass="24218">MMVSLFSVFDPVVMGFSFNWLVIILCFYIIKPFYFKMMSYNHTMFCMWMMFFYTYLSGVAGQFNKGIVVMGLGMFMYISMMNIMGLFPFIFSGTAHPIITLSLGMMLWLSCFLMGWINVKNSAAHLTPHGSPLILAPLLVLIESVSHLIRPVTLSIRLAANMMAGHLIVGLISSLSMMFAVMCQSLLLMLELGVCIIQGMVFSILFLLYAVEYY</sequence>
<geneLocation type="mitochondrion" evidence="13"/>
<keyword evidence="10" id="KW-0066">ATP synthesis</keyword>
<dbReference type="GeneID" id="40508927"/>
<feature type="transmembrane region" description="Helical" evidence="12">
    <location>
        <begin position="129"/>
        <end position="149"/>
    </location>
</feature>
<dbReference type="SUPFAM" id="SSF81336">
    <property type="entry name" value="F1F0 ATP synthase subunit A"/>
    <property type="match status" value="1"/>
</dbReference>
<dbReference type="PROSITE" id="PS00449">
    <property type="entry name" value="ATPASE_A"/>
    <property type="match status" value="1"/>
</dbReference>
<name>A0A4P8VWS1_LOXSM</name>
<feature type="transmembrane region" description="Helical" evidence="12">
    <location>
        <begin position="161"/>
        <end position="182"/>
    </location>
</feature>
<evidence type="ECO:0000256" key="2">
    <source>
        <dbReference type="ARBA" id="ARBA00006810"/>
    </source>
</evidence>
<keyword evidence="6" id="KW-0375">Hydrogen ion transport</keyword>
<evidence type="ECO:0000256" key="11">
    <source>
        <dbReference type="RuleBase" id="RU004450"/>
    </source>
</evidence>
<evidence type="ECO:0000256" key="9">
    <source>
        <dbReference type="ARBA" id="ARBA00023136"/>
    </source>
</evidence>
<keyword evidence="13" id="KW-0496">Mitochondrion</keyword>
<dbReference type="InterPro" id="IPR045083">
    <property type="entry name" value="ATP_synth_F0_asu_bact/mt"/>
</dbReference>
<dbReference type="PANTHER" id="PTHR11410">
    <property type="entry name" value="ATP SYNTHASE SUBUNIT A"/>
    <property type="match status" value="1"/>
</dbReference>
<comment type="similarity">
    <text evidence="2">Belongs to the ATPase A chain family.</text>
</comment>
<keyword evidence="9 12" id="KW-0472">Membrane</keyword>
<dbReference type="GO" id="GO:0005743">
    <property type="term" value="C:mitochondrial inner membrane"/>
    <property type="evidence" value="ECO:0007669"/>
    <property type="project" value="UniProtKB-SubCell"/>
</dbReference>
<dbReference type="CTD" id="4508"/>
<proteinExistence type="inferred from homology"/>
<feature type="transmembrane region" description="Helical" evidence="12">
    <location>
        <begin position="12"/>
        <end position="30"/>
    </location>
</feature>
<evidence type="ECO:0000256" key="3">
    <source>
        <dbReference type="ARBA" id="ARBA00022448"/>
    </source>
</evidence>
<feature type="transmembrane region" description="Helical" evidence="12">
    <location>
        <begin position="67"/>
        <end position="91"/>
    </location>
</feature>
<dbReference type="PANTHER" id="PTHR11410:SF0">
    <property type="entry name" value="ATP SYNTHASE SUBUNIT A"/>
    <property type="match status" value="1"/>
</dbReference>
<dbReference type="Gene3D" id="1.20.120.220">
    <property type="entry name" value="ATP synthase, F0 complex, subunit A"/>
    <property type="match status" value="1"/>
</dbReference>
<evidence type="ECO:0000256" key="5">
    <source>
        <dbReference type="ARBA" id="ARBA00022692"/>
    </source>
</evidence>
<evidence type="ECO:0000256" key="7">
    <source>
        <dbReference type="ARBA" id="ARBA00022989"/>
    </source>
</evidence>
<evidence type="ECO:0000313" key="13">
    <source>
        <dbReference type="EMBL" id="QCS26172.1"/>
    </source>
</evidence>
<dbReference type="InterPro" id="IPR035908">
    <property type="entry name" value="F0_ATP_A_sf"/>
</dbReference>
<dbReference type="CDD" id="cd00310">
    <property type="entry name" value="ATP-synt_Fo_a_6"/>
    <property type="match status" value="1"/>
</dbReference>
<dbReference type="AlphaFoldDB" id="A0A4P8VWS1"/>
<evidence type="ECO:0000256" key="8">
    <source>
        <dbReference type="ARBA" id="ARBA00023065"/>
    </source>
</evidence>
<evidence type="ECO:0000256" key="6">
    <source>
        <dbReference type="ARBA" id="ARBA00022781"/>
    </source>
</evidence>
<gene>
    <name evidence="13" type="primary">ATP6</name>
</gene>
<dbReference type="InterPro" id="IPR000568">
    <property type="entry name" value="ATP_synth_F0_asu"/>
</dbReference>
<keyword evidence="5 12" id="KW-0812">Transmembrane</keyword>
<accession>A0A4P8VWS1</accession>
<protein>
    <recommendedName>
        <fullName evidence="11">ATP synthase subunit a</fullName>
    </recommendedName>
</protein>
<dbReference type="GO" id="GO:0045259">
    <property type="term" value="C:proton-transporting ATP synthase complex"/>
    <property type="evidence" value="ECO:0007669"/>
    <property type="project" value="UniProtKB-KW"/>
</dbReference>
<feature type="transmembrane region" description="Helical" evidence="12">
    <location>
        <begin position="42"/>
        <end position="61"/>
    </location>
</feature>
<keyword evidence="4" id="KW-0138">CF(0)</keyword>
<evidence type="ECO:0000256" key="12">
    <source>
        <dbReference type="SAM" id="Phobius"/>
    </source>
</evidence>
<keyword evidence="7 12" id="KW-1133">Transmembrane helix</keyword>
<feature type="transmembrane region" description="Helical" evidence="12">
    <location>
        <begin position="188"/>
        <end position="211"/>
    </location>
</feature>
<comment type="subcellular location">
    <subcellularLocation>
        <location evidence="1">Membrane</location>
        <topology evidence="1">Multi-pass membrane protein</topology>
    </subcellularLocation>
    <subcellularLocation>
        <location evidence="11">Mitochondrion inner membrane</location>
        <topology evidence="11">Multi-pass membrane protein</topology>
    </subcellularLocation>
</comment>
<feature type="transmembrane region" description="Helical" evidence="12">
    <location>
        <begin position="98"/>
        <end position="117"/>
    </location>
</feature>
<dbReference type="InterPro" id="IPR023011">
    <property type="entry name" value="ATP_synth_F0_asu_AS"/>
</dbReference>
<dbReference type="EMBL" id="MK425700">
    <property type="protein sequence ID" value="QCS26172.1"/>
    <property type="molecule type" value="Genomic_DNA"/>
</dbReference>
<organism evidence="13">
    <name type="scientific">Loxosceles similis</name>
    <name type="common">Brazilian brown spider</name>
    <name type="synonym">Loxosceles surata</name>
    <dbReference type="NCBI Taxonomy" id="321804"/>
    <lineage>
        <taxon>Eukaryota</taxon>
        <taxon>Metazoa</taxon>
        <taxon>Ecdysozoa</taxon>
        <taxon>Arthropoda</taxon>
        <taxon>Chelicerata</taxon>
        <taxon>Arachnida</taxon>
        <taxon>Araneae</taxon>
        <taxon>Araneomorphae</taxon>
        <taxon>Haplogynae</taxon>
        <taxon>Scytodoidea</taxon>
        <taxon>Sicariidae</taxon>
        <taxon>Loxosceles</taxon>
    </lineage>
</organism>